<organism evidence="7 8">
    <name type="scientific">Actinopolyspora righensis</name>
    <dbReference type="NCBI Taxonomy" id="995060"/>
    <lineage>
        <taxon>Bacteria</taxon>
        <taxon>Bacillati</taxon>
        <taxon>Actinomycetota</taxon>
        <taxon>Actinomycetes</taxon>
        <taxon>Actinopolysporales</taxon>
        <taxon>Actinopolysporaceae</taxon>
        <taxon>Actinopolyspora</taxon>
        <taxon>Actinopolyspora alba group</taxon>
    </lineage>
</organism>
<gene>
    <name evidence="7" type="ORF">SAMN04487904_101469</name>
</gene>
<dbReference type="Pfam" id="PF00486">
    <property type="entry name" value="Trans_reg_C"/>
    <property type="match status" value="1"/>
</dbReference>
<dbReference type="SUPFAM" id="SSF46894">
    <property type="entry name" value="C-terminal effector domain of the bipartite response regulators"/>
    <property type="match status" value="1"/>
</dbReference>
<dbReference type="PANTHER" id="PTHR35807:SF1">
    <property type="entry name" value="TRANSCRIPTIONAL REGULATOR REDD"/>
    <property type="match status" value="1"/>
</dbReference>
<dbReference type="InterPro" id="IPR036388">
    <property type="entry name" value="WH-like_DNA-bd_sf"/>
</dbReference>
<sequence>MSSELAAWDRTLDTELTSFRDTSDDILKFTLLGPLEVLKHGEDHAPTAPKPLQLLAMLLMRPGKVVHTDSIVHELWGDEPPRSARTTMQTYVYQLRRWLEKSDLTSENAVLATKPPGYVLQVEPAQTDLFTFQHLRRQGEALMESGSYSEAVDSLRSALSLWSGPPLANINCGPVLTAYAVNLQEQQHNTRYLRIQAEIEAGMHRDLIAELRSLVTMNPLDEELHEQLMRVLSRSGRRLEALAMYRELHRKLNEELALEPSDELQRLHRELLSVGQ</sequence>
<dbReference type="Gene3D" id="1.10.10.10">
    <property type="entry name" value="Winged helix-like DNA-binding domain superfamily/Winged helix DNA-binding domain"/>
    <property type="match status" value="1"/>
</dbReference>
<dbReference type="Pfam" id="PF03704">
    <property type="entry name" value="BTAD"/>
    <property type="match status" value="1"/>
</dbReference>
<evidence type="ECO:0000256" key="4">
    <source>
        <dbReference type="ARBA" id="ARBA00023163"/>
    </source>
</evidence>
<dbReference type="SUPFAM" id="SSF48452">
    <property type="entry name" value="TPR-like"/>
    <property type="match status" value="1"/>
</dbReference>
<dbReference type="CDD" id="cd15831">
    <property type="entry name" value="BTAD"/>
    <property type="match status" value="1"/>
</dbReference>
<evidence type="ECO:0000313" key="8">
    <source>
        <dbReference type="Proteomes" id="UP000199165"/>
    </source>
</evidence>
<dbReference type="Proteomes" id="UP000199165">
    <property type="component" value="Unassembled WGS sequence"/>
</dbReference>
<evidence type="ECO:0000256" key="5">
    <source>
        <dbReference type="PROSITE-ProRule" id="PRU01091"/>
    </source>
</evidence>
<dbReference type="SMART" id="SM01043">
    <property type="entry name" value="BTAD"/>
    <property type="match status" value="1"/>
</dbReference>
<dbReference type="GO" id="GO:0006355">
    <property type="term" value="P:regulation of DNA-templated transcription"/>
    <property type="evidence" value="ECO:0007669"/>
    <property type="project" value="InterPro"/>
</dbReference>
<dbReference type="PANTHER" id="PTHR35807">
    <property type="entry name" value="TRANSCRIPTIONAL REGULATOR REDD-RELATED"/>
    <property type="match status" value="1"/>
</dbReference>
<dbReference type="Gene3D" id="1.25.40.10">
    <property type="entry name" value="Tetratricopeptide repeat domain"/>
    <property type="match status" value="1"/>
</dbReference>
<dbReference type="GO" id="GO:0000160">
    <property type="term" value="P:phosphorelay signal transduction system"/>
    <property type="evidence" value="ECO:0007669"/>
    <property type="project" value="InterPro"/>
</dbReference>
<dbReference type="InterPro" id="IPR001867">
    <property type="entry name" value="OmpR/PhoB-type_DNA-bd"/>
</dbReference>
<dbReference type="RefSeq" id="WP_092973198.1">
    <property type="nucleotide sequence ID" value="NZ_FPAT01000001.1"/>
</dbReference>
<comment type="similarity">
    <text evidence="1">Belongs to the AfsR/DnrI/RedD regulatory family.</text>
</comment>
<keyword evidence="8" id="KW-1185">Reference proteome</keyword>
<dbReference type="InterPro" id="IPR016032">
    <property type="entry name" value="Sig_transdc_resp-reg_C-effctor"/>
</dbReference>
<evidence type="ECO:0000313" key="7">
    <source>
        <dbReference type="EMBL" id="SFT36077.1"/>
    </source>
</evidence>
<keyword evidence="4" id="KW-0804">Transcription</keyword>
<feature type="DNA-binding region" description="OmpR/PhoB-type" evidence="5">
    <location>
        <begin position="17"/>
        <end position="122"/>
    </location>
</feature>
<evidence type="ECO:0000256" key="2">
    <source>
        <dbReference type="ARBA" id="ARBA00023015"/>
    </source>
</evidence>
<keyword evidence="2" id="KW-0805">Transcription regulation</keyword>
<name>A0A1I6XCY4_9ACTN</name>
<dbReference type="STRING" id="995060.SAMN04487904_101469"/>
<dbReference type="InterPro" id="IPR051677">
    <property type="entry name" value="AfsR-DnrI-RedD_regulator"/>
</dbReference>
<accession>A0A1I6XCY4</accession>
<evidence type="ECO:0000256" key="1">
    <source>
        <dbReference type="ARBA" id="ARBA00005820"/>
    </source>
</evidence>
<evidence type="ECO:0000259" key="6">
    <source>
        <dbReference type="PROSITE" id="PS51755"/>
    </source>
</evidence>
<dbReference type="PROSITE" id="PS51755">
    <property type="entry name" value="OMPR_PHOB"/>
    <property type="match status" value="1"/>
</dbReference>
<dbReference type="SMART" id="SM00862">
    <property type="entry name" value="Trans_reg_C"/>
    <property type="match status" value="1"/>
</dbReference>
<reference evidence="8" key="1">
    <citation type="submission" date="2016-10" db="EMBL/GenBank/DDBJ databases">
        <authorList>
            <person name="Varghese N."/>
            <person name="Submissions S."/>
        </authorList>
    </citation>
    <scope>NUCLEOTIDE SEQUENCE [LARGE SCALE GENOMIC DNA]</scope>
    <source>
        <strain evidence="8">DSM 45501</strain>
    </source>
</reference>
<dbReference type="EMBL" id="FPAT01000001">
    <property type="protein sequence ID" value="SFT36077.1"/>
    <property type="molecule type" value="Genomic_DNA"/>
</dbReference>
<dbReference type="GO" id="GO:0003677">
    <property type="term" value="F:DNA binding"/>
    <property type="evidence" value="ECO:0007669"/>
    <property type="project" value="UniProtKB-UniRule"/>
</dbReference>
<proteinExistence type="inferred from homology"/>
<dbReference type="AlphaFoldDB" id="A0A1I6XCY4"/>
<feature type="domain" description="OmpR/PhoB-type" evidence="6">
    <location>
        <begin position="17"/>
        <end position="122"/>
    </location>
</feature>
<evidence type="ECO:0000256" key="3">
    <source>
        <dbReference type="ARBA" id="ARBA00023125"/>
    </source>
</evidence>
<protein>
    <submittedName>
        <fullName evidence="7">DNA-binding transcriptional activator of the SARP family</fullName>
    </submittedName>
</protein>
<dbReference type="InterPro" id="IPR011990">
    <property type="entry name" value="TPR-like_helical_dom_sf"/>
</dbReference>
<dbReference type="InterPro" id="IPR005158">
    <property type="entry name" value="BTAD"/>
</dbReference>
<keyword evidence="3 5" id="KW-0238">DNA-binding</keyword>